<dbReference type="RefSeq" id="WP_088497471.1">
    <property type="nucleotide sequence ID" value="NZ_JAJNEH010000067.1"/>
</dbReference>
<evidence type="ECO:0000256" key="3">
    <source>
        <dbReference type="PROSITE-ProRule" id="PRU00169"/>
    </source>
</evidence>
<dbReference type="PROSITE" id="PS50110">
    <property type="entry name" value="RESPONSE_REGULATORY"/>
    <property type="match status" value="1"/>
</dbReference>
<reference evidence="6 7" key="1">
    <citation type="submission" date="2017-06" db="EMBL/GenBank/DDBJ databases">
        <authorList>
            <person name="Kim H.J."/>
            <person name="Triplett B.A."/>
        </authorList>
    </citation>
    <scope>NUCLEOTIDE SEQUENCE [LARGE SCALE GENOMIC DNA]</scope>
    <source>
        <strain evidence="6 7">594</strain>
    </source>
</reference>
<dbReference type="SMART" id="SM00448">
    <property type="entry name" value="REC"/>
    <property type="match status" value="1"/>
</dbReference>
<evidence type="ECO:0000313" key="7">
    <source>
        <dbReference type="Proteomes" id="UP000197090"/>
    </source>
</evidence>
<keyword evidence="1 3" id="KW-0597">Phosphoprotein</keyword>
<evidence type="ECO:0000256" key="1">
    <source>
        <dbReference type="ARBA" id="ARBA00022553"/>
    </source>
</evidence>
<dbReference type="Pfam" id="PF00196">
    <property type="entry name" value="GerE"/>
    <property type="match status" value="1"/>
</dbReference>
<dbReference type="InterPro" id="IPR016032">
    <property type="entry name" value="Sig_transdc_resp-reg_C-effctor"/>
</dbReference>
<dbReference type="InterPro" id="IPR000792">
    <property type="entry name" value="Tscrpt_reg_LuxR_C"/>
</dbReference>
<dbReference type="PRINTS" id="PR00038">
    <property type="entry name" value="HTHLUXR"/>
</dbReference>
<dbReference type="EMBL" id="NIVX01000092">
    <property type="protein sequence ID" value="OWQ71860.1"/>
    <property type="molecule type" value="Genomic_DNA"/>
</dbReference>
<dbReference type="Gene3D" id="1.10.10.10">
    <property type="entry name" value="Winged helix-like DNA-binding domain superfamily/Winged helix DNA-binding domain"/>
    <property type="match status" value="1"/>
</dbReference>
<gene>
    <name evidence="6" type="ORF">CEE63_15570</name>
</gene>
<protein>
    <submittedName>
        <fullName evidence="6">DNA-binding response regulator</fullName>
    </submittedName>
</protein>
<dbReference type="Proteomes" id="UP000197090">
    <property type="component" value="Unassembled WGS sequence"/>
</dbReference>
<dbReference type="GO" id="GO:0003677">
    <property type="term" value="F:DNA binding"/>
    <property type="evidence" value="ECO:0007669"/>
    <property type="project" value="UniProtKB-KW"/>
</dbReference>
<dbReference type="Gene3D" id="3.40.50.2300">
    <property type="match status" value="1"/>
</dbReference>
<dbReference type="InterPro" id="IPR011006">
    <property type="entry name" value="CheY-like_superfamily"/>
</dbReference>
<sequence length="219" mass="23667">MSHPIIRVAIADDHPVIRMGIEAAIDAVPTLQCIGTASDSSELVALLDSTACDVVVTDYAMPGGQHGDGLALLDTLRERYPDLRVIVMTGMDQPVVIQSLYQRGITHILSKADDTSHVPAAIAAAWANRRYLSPSVAQILPHHAAASRKTALSPREREVLTLFVSGLGINEIAERLDKRKQTISTQKRIGMAKLGIDKEADLFKFATELGLRSNGPDPD</sequence>
<dbReference type="CDD" id="cd17535">
    <property type="entry name" value="REC_NarL-like"/>
    <property type="match status" value="1"/>
</dbReference>
<dbReference type="InterPro" id="IPR001789">
    <property type="entry name" value="Sig_transdc_resp-reg_receiver"/>
</dbReference>
<feature type="domain" description="HTH luxR-type" evidence="4">
    <location>
        <begin position="145"/>
        <end position="210"/>
    </location>
</feature>
<feature type="modified residue" description="4-aspartylphosphate" evidence="3">
    <location>
        <position position="58"/>
    </location>
</feature>
<evidence type="ECO:0000259" key="4">
    <source>
        <dbReference type="PROSITE" id="PS50043"/>
    </source>
</evidence>
<proteinExistence type="predicted"/>
<evidence type="ECO:0000259" key="5">
    <source>
        <dbReference type="PROSITE" id="PS50110"/>
    </source>
</evidence>
<name>A0A246I1M8_STEMA</name>
<organism evidence="6 7">
    <name type="scientific">Stenotrophomonas maltophilia</name>
    <name type="common">Pseudomonas maltophilia</name>
    <name type="synonym">Xanthomonas maltophilia</name>
    <dbReference type="NCBI Taxonomy" id="40324"/>
    <lineage>
        <taxon>Bacteria</taxon>
        <taxon>Pseudomonadati</taxon>
        <taxon>Pseudomonadota</taxon>
        <taxon>Gammaproteobacteria</taxon>
        <taxon>Lysobacterales</taxon>
        <taxon>Lysobacteraceae</taxon>
        <taxon>Stenotrophomonas</taxon>
        <taxon>Stenotrophomonas maltophilia group</taxon>
    </lineage>
</organism>
<dbReference type="PANTHER" id="PTHR43214">
    <property type="entry name" value="TWO-COMPONENT RESPONSE REGULATOR"/>
    <property type="match status" value="1"/>
</dbReference>
<dbReference type="Pfam" id="PF00072">
    <property type="entry name" value="Response_reg"/>
    <property type="match status" value="1"/>
</dbReference>
<dbReference type="InterPro" id="IPR058245">
    <property type="entry name" value="NreC/VraR/RcsB-like_REC"/>
</dbReference>
<dbReference type="GO" id="GO:0006355">
    <property type="term" value="P:regulation of DNA-templated transcription"/>
    <property type="evidence" value="ECO:0007669"/>
    <property type="project" value="InterPro"/>
</dbReference>
<dbReference type="SMART" id="SM00421">
    <property type="entry name" value="HTH_LUXR"/>
    <property type="match status" value="1"/>
</dbReference>
<dbReference type="SUPFAM" id="SSF46894">
    <property type="entry name" value="C-terminal effector domain of the bipartite response regulators"/>
    <property type="match status" value="1"/>
</dbReference>
<dbReference type="InterPro" id="IPR039420">
    <property type="entry name" value="WalR-like"/>
</dbReference>
<dbReference type="InterPro" id="IPR036388">
    <property type="entry name" value="WH-like_DNA-bd_sf"/>
</dbReference>
<dbReference type="PROSITE" id="PS50043">
    <property type="entry name" value="HTH_LUXR_2"/>
    <property type="match status" value="1"/>
</dbReference>
<evidence type="ECO:0000256" key="2">
    <source>
        <dbReference type="ARBA" id="ARBA00023125"/>
    </source>
</evidence>
<dbReference type="AlphaFoldDB" id="A0A246I1M8"/>
<dbReference type="GO" id="GO:0000160">
    <property type="term" value="P:phosphorelay signal transduction system"/>
    <property type="evidence" value="ECO:0007669"/>
    <property type="project" value="InterPro"/>
</dbReference>
<dbReference type="PANTHER" id="PTHR43214:SF17">
    <property type="entry name" value="TRANSCRIPTIONAL REGULATORY PROTEIN RCSB"/>
    <property type="match status" value="1"/>
</dbReference>
<evidence type="ECO:0000313" key="6">
    <source>
        <dbReference type="EMBL" id="OWQ71860.1"/>
    </source>
</evidence>
<comment type="caution">
    <text evidence="6">The sequence shown here is derived from an EMBL/GenBank/DDBJ whole genome shotgun (WGS) entry which is preliminary data.</text>
</comment>
<feature type="domain" description="Response regulatory" evidence="5">
    <location>
        <begin position="7"/>
        <end position="126"/>
    </location>
</feature>
<accession>A0A246I1M8</accession>
<dbReference type="CDD" id="cd06170">
    <property type="entry name" value="LuxR_C_like"/>
    <property type="match status" value="1"/>
</dbReference>
<dbReference type="SUPFAM" id="SSF52172">
    <property type="entry name" value="CheY-like"/>
    <property type="match status" value="1"/>
</dbReference>
<keyword evidence="2 6" id="KW-0238">DNA-binding</keyword>